<keyword evidence="2" id="KW-1133">Transmembrane helix</keyword>
<sequence length="388" mass="39316">MAELDAPAGRAALPPEDIAVWRRHAAVVSWSAVFAGAIAAAAFGLILLTLGTGLGLASLSPWRAASASAGAFGVAAIIWVCVTQILTSGLGGYLAGRLRHRWPAVEADEVYFRDTAHGFLAWALATLATAALVAVMLPAAEHAGVQAVEKAAPVAPAIDRGNARAEMDRWPVGYYIDALFRRPAPPAAGPSASSAVQPSAAPAISAPASSAAASGAAASAVINASAPVAAASATPATPNPSPNASVASGAVVSPVTTPRVSATAMTEPTSAQENEPVATGMPPKQEVTRIFLNSLATDDPLSVADIAYVARIVSRYTGLSTQAAQVRVAATYAQLQQKIVAIEGVAKVAADRARRASVSASLWLFVSLLLGAFSASFMAIVGGRLRDV</sequence>
<keyword evidence="4" id="KW-1185">Reference proteome</keyword>
<evidence type="ECO:0000256" key="1">
    <source>
        <dbReference type="SAM" id="MobiDB-lite"/>
    </source>
</evidence>
<feature type="transmembrane region" description="Helical" evidence="2">
    <location>
        <begin position="30"/>
        <end position="57"/>
    </location>
</feature>
<evidence type="ECO:0000256" key="2">
    <source>
        <dbReference type="SAM" id="Phobius"/>
    </source>
</evidence>
<accession>A0A3D8JTE4</accession>
<reference evidence="3 4" key="1">
    <citation type="submission" date="2018-08" db="EMBL/GenBank/DDBJ databases">
        <title>Paraburkholderia sp. DHOM06 isolated from forest soil.</title>
        <authorList>
            <person name="Gao Z.-H."/>
            <person name="Qiu L.-H."/>
        </authorList>
    </citation>
    <scope>NUCLEOTIDE SEQUENCE [LARGE SCALE GENOMIC DNA]</scope>
    <source>
        <strain evidence="3 4">DHOM06</strain>
    </source>
</reference>
<gene>
    <name evidence="3" type="ORF">DWV00_26575</name>
</gene>
<dbReference type="AlphaFoldDB" id="A0A3D8JTE4"/>
<evidence type="ECO:0000313" key="4">
    <source>
        <dbReference type="Proteomes" id="UP000256838"/>
    </source>
</evidence>
<feature type="region of interest" description="Disordered" evidence="1">
    <location>
        <begin position="232"/>
        <end position="281"/>
    </location>
</feature>
<keyword evidence="2" id="KW-0812">Transmembrane</keyword>
<feature type="compositionally biased region" description="Polar residues" evidence="1">
    <location>
        <begin position="258"/>
        <end position="273"/>
    </location>
</feature>
<feature type="transmembrane region" description="Helical" evidence="2">
    <location>
        <begin position="362"/>
        <end position="382"/>
    </location>
</feature>
<dbReference type="EMBL" id="QRGA01000017">
    <property type="protein sequence ID" value="RDU95824.1"/>
    <property type="molecule type" value="Genomic_DNA"/>
</dbReference>
<feature type="compositionally biased region" description="Low complexity" evidence="1">
    <location>
        <begin position="232"/>
        <end position="256"/>
    </location>
</feature>
<proteinExistence type="predicted"/>
<evidence type="ECO:0000313" key="3">
    <source>
        <dbReference type="EMBL" id="RDU95824.1"/>
    </source>
</evidence>
<evidence type="ECO:0008006" key="5">
    <source>
        <dbReference type="Google" id="ProtNLM"/>
    </source>
</evidence>
<dbReference type="RefSeq" id="WP_115536600.1">
    <property type="nucleotide sequence ID" value="NZ_QRGA01000017.1"/>
</dbReference>
<organism evidence="3 4">
    <name type="scientific">Trinickia dinghuensis</name>
    <dbReference type="NCBI Taxonomy" id="2291023"/>
    <lineage>
        <taxon>Bacteria</taxon>
        <taxon>Pseudomonadati</taxon>
        <taxon>Pseudomonadota</taxon>
        <taxon>Betaproteobacteria</taxon>
        <taxon>Burkholderiales</taxon>
        <taxon>Burkholderiaceae</taxon>
        <taxon>Trinickia</taxon>
    </lineage>
</organism>
<feature type="transmembrane region" description="Helical" evidence="2">
    <location>
        <begin position="69"/>
        <end position="95"/>
    </location>
</feature>
<dbReference type="OrthoDB" id="7032238at2"/>
<dbReference type="Proteomes" id="UP000256838">
    <property type="component" value="Unassembled WGS sequence"/>
</dbReference>
<name>A0A3D8JTE4_9BURK</name>
<protein>
    <recommendedName>
        <fullName evidence="5">Transmembrane protein</fullName>
    </recommendedName>
</protein>
<comment type="caution">
    <text evidence="3">The sequence shown here is derived from an EMBL/GenBank/DDBJ whole genome shotgun (WGS) entry which is preliminary data.</text>
</comment>
<keyword evidence="2" id="KW-0472">Membrane</keyword>
<feature type="transmembrane region" description="Helical" evidence="2">
    <location>
        <begin position="119"/>
        <end position="140"/>
    </location>
</feature>